<dbReference type="InterPro" id="IPR036576">
    <property type="entry name" value="WRKY_dom_sf"/>
</dbReference>
<keyword evidence="4" id="KW-0804">Transcription</keyword>
<dbReference type="PROSITE" id="PS50811">
    <property type="entry name" value="WRKY"/>
    <property type="match status" value="1"/>
</dbReference>
<dbReference type="RefSeq" id="XP_020178072.1">
    <property type="nucleotide sequence ID" value="XM_020322483.4"/>
</dbReference>
<dbReference type="GO" id="GO:0043565">
    <property type="term" value="F:sequence-specific DNA binding"/>
    <property type="evidence" value="ECO:0007669"/>
    <property type="project" value="InterPro"/>
</dbReference>
<dbReference type="RefSeq" id="XP_020178070.1">
    <property type="nucleotide sequence ID" value="XM_020322481.4"/>
</dbReference>
<evidence type="ECO:0000256" key="4">
    <source>
        <dbReference type="ARBA" id="ARBA00023163"/>
    </source>
</evidence>
<dbReference type="Gramene" id="AET6Gv20292900.10">
    <property type="protein sequence ID" value="AET6Gv20292900.10"/>
    <property type="gene ID" value="AET6Gv20292900"/>
</dbReference>
<reference evidence="8" key="3">
    <citation type="journal article" date="2017" name="Nature">
        <title>Genome sequence of the progenitor of the wheat D genome Aegilops tauschii.</title>
        <authorList>
            <person name="Luo M.C."/>
            <person name="Gu Y.Q."/>
            <person name="Puiu D."/>
            <person name="Wang H."/>
            <person name="Twardziok S.O."/>
            <person name="Deal K.R."/>
            <person name="Huo N."/>
            <person name="Zhu T."/>
            <person name="Wang L."/>
            <person name="Wang Y."/>
            <person name="McGuire P.E."/>
            <person name="Liu S."/>
            <person name="Long H."/>
            <person name="Ramasamy R.K."/>
            <person name="Rodriguez J.C."/>
            <person name="Van S.L."/>
            <person name="Yuan L."/>
            <person name="Wang Z."/>
            <person name="Xia Z."/>
            <person name="Xiao L."/>
            <person name="Anderson O.D."/>
            <person name="Ouyang S."/>
            <person name="Liang Y."/>
            <person name="Zimin A.V."/>
            <person name="Pertea G."/>
            <person name="Qi P."/>
            <person name="Bennetzen J.L."/>
            <person name="Dai X."/>
            <person name="Dawson M.W."/>
            <person name="Muller H.G."/>
            <person name="Kugler K."/>
            <person name="Rivarola-Duarte L."/>
            <person name="Spannagl M."/>
            <person name="Mayer K.F.X."/>
            <person name="Lu F.H."/>
            <person name="Bevan M.W."/>
            <person name="Leroy P."/>
            <person name="Li P."/>
            <person name="You F.M."/>
            <person name="Sun Q."/>
            <person name="Liu Z."/>
            <person name="Lyons E."/>
            <person name="Wicker T."/>
            <person name="Salzberg S.L."/>
            <person name="Devos K.M."/>
            <person name="Dvorak J."/>
        </authorList>
    </citation>
    <scope>NUCLEOTIDE SEQUENCE [LARGE SCALE GENOMIC DNA]</scope>
    <source>
        <strain evidence="8">cv. AL8/78</strain>
    </source>
</reference>
<evidence type="ECO:0000313" key="9">
    <source>
        <dbReference type="Proteomes" id="UP000015105"/>
    </source>
</evidence>
<evidence type="ECO:0000256" key="3">
    <source>
        <dbReference type="ARBA" id="ARBA00023125"/>
    </source>
</evidence>
<dbReference type="Pfam" id="PF03106">
    <property type="entry name" value="WRKY"/>
    <property type="match status" value="1"/>
</dbReference>
<keyword evidence="3" id="KW-0238">DNA-binding</keyword>
<comment type="subcellular location">
    <subcellularLocation>
        <location evidence="1">Nucleus</location>
    </subcellularLocation>
</comment>
<organism evidence="8 9">
    <name type="scientific">Aegilops tauschii subsp. strangulata</name>
    <name type="common">Goatgrass</name>
    <dbReference type="NCBI Taxonomy" id="200361"/>
    <lineage>
        <taxon>Eukaryota</taxon>
        <taxon>Viridiplantae</taxon>
        <taxon>Streptophyta</taxon>
        <taxon>Embryophyta</taxon>
        <taxon>Tracheophyta</taxon>
        <taxon>Spermatophyta</taxon>
        <taxon>Magnoliopsida</taxon>
        <taxon>Liliopsida</taxon>
        <taxon>Poales</taxon>
        <taxon>Poaceae</taxon>
        <taxon>BOP clade</taxon>
        <taxon>Pooideae</taxon>
        <taxon>Triticodae</taxon>
        <taxon>Triticeae</taxon>
        <taxon>Triticinae</taxon>
        <taxon>Aegilops</taxon>
    </lineage>
</organism>
<dbReference type="EnsemblPlants" id="AET6Gv20292900.9">
    <property type="protein sequence ID" value="AET6Gv20292900.9"/>
    <property type="gene ID" value="AET6Gv20292900"/>
</dbReference>
<evidence type="ECO:0000256" key="1">
    <source>
        <dbReference type="ARBA" id="ARBA00004123"/>
    </source>
</evidence>
<evidence type="ECO:0000256" key="6">
    <source>
        <dbReference type="SAM" id="MobiDB-lite"/>
    </source>
</evidence>
<accession>A0A453NAF7</accession>
<dbReference type="RefSeq" id="XP_020178069.1">
    <property type="nucleotide sequence ID" value="XM_020322480.4"/>
</dbReference>
<dbReference type="Gene3D" id="2.20.25.80">
    <property type="entry name" value="WRKY domain"/>
    <property type="match status" value="1"/>
</dbReference>
<reference evidence="8" key="4">
    <citation type="submission" date="2019-03" db="UniProtKB">
        <authorList>
            <consortium name="EnsemblPlants"/>
        </authorList>
    </citation>
    <scope>IDENTIFICATION</scope>
</reference>
<keyword evidence="2" id="KW-0805">Transcription regulation</keyword>
<dbReference type="RefSeq" id="XP_073357187.1">
    <property type="nucleotide sequence ID" value="XM_073501086.1"/>
</dbReference>
<feature type="region of interest" description="Disordered" evidence="6">
    <location>
        <begin position="192"/>
        <end position="211"/>
    </location>
</feature>
<dbReference type="PANTHER" id="PTHR31429">
    <property type="entry name" value="WRKY TRANSCRIPTION FACTOR 36-RELATED"/>
    <property type="match status" value="1"/>
</dbReference>
<protein>
    <recommendedName>
        <fullName evidence="7">WRKY domain-containing protein</fullName>
    </recommendedName>
</protein>
<dbReference type="Proteomes" id="UP000015105">
    <property type="component" value="Chromosome 6D"/>
</dbReference>
<dbReference type="GeneID" id="109763634"/>
<dbReference type="STRING" id="200361.A0A453NAF7"/>
<dbReference type="InterPro" id="IPR044810">
    <property type="entry name" value="WRKY_plant"/>
</dbReference>
<sequence length="247" mass="25538">MVAMEAGAAPAPPVGPPRHRPGPPALHHPPTAPTRPTGSAHVSNSSCYSTCSGFHLLKISSIVTSASFYLAFTDQWCCCVNLCRCVELGGGFPVKKKVQRSAEDSSVVGATYEGEHNHLRPMGAASRACATRGRGLVLCSISINSSGPTTMLDLTKNGGGVQVVEAGEAQPDLKKVCREVASPEFRAALVLRPRSQTSSAPPASASGASAQRSSGICQDGIFRSLCVVGASSFTGKLLILGSDCVLM</sequence>
<dbReference type="Gramene" id="AET6Gv20292900.9">
    <property type="protein sequence ID" value="AET6Gv20292900.9"/>
    <property type="gene ID" value="AET6Gv20292900"/>
</dbReference>
<evidence type="ECO:0000313" key="8">
    <source>
        <dbReference type="EnsemblPlants" id="AET6Gv20292900.10"/>
    </source>
</evidence>
<feature type="compositionally biased region" description="Pro residues" evidence="6">
    <location>
        <begin position="10"/>
        <end position="33"/>
    </location>
</feature>
<proteinExistence type="predicted"/>
<reference evidence="9" key="2">
    <citation type="journal article" date="2017" name="Nat. Plants">
        <title>The Aegilops tauschii genome reveals multiple impacts of transposons.</title>
        <authorList>
            <person name="Zhao G."/>
            <person name="Zou C."/>
            <person name="Li K."/>
            <person name="Wang K."/>
            <person name="Li T."/>
            <person name="Gao L."/>
            <person name="Zhang X."/>
            <person name="Wang H."/>
            <person name="Yang Z."/>
            <person name="Liu X."/>
            <person name="Jiang W."/>
            <person name="Mao L."/>
            <person name="Kong X."/>
            <person name="Jiao Y."/>
            <person name="Jia J."/>
        </authorList>
    </citation>
    <scope>NUCLEOTIDE SEQUENCE [LARGE SCALE GENOMIC DNA]</scope>
    <source>
        <strain evidence="9">cv. AL8/78</strain>
    </source>
</reference>
<name>A0A453NAF7_AEGTS</name>
<evidence type="ECO:0000256" key="5">
    <source>
        <dbReference type="ARBA" id="ARBA00023242"/>
    </source>
</evidence>
<dbReference type="SUPFAM" id="SSF118290">
    <property type="entry name" value="WRKY DNA-binding domain"/>
    <property type="match status" value="1"/>
</dbReference>
<dbReference type="PANTHER" id="PTHR31429:SF3">
    <property type="entry name" value="WRKY TRANSCRIPTION FACTOR 40-RELATED"/>
    <property type="match status" value="1"/>
</dbReference>
<dbReference type="AlphaFoldDB" id="A0A453NAF7"/>
<dbReference type="GO" id="GO:0005634">
    <property type="term" value="C:nucleus"/>
    <property type="evidence" value="ECO:0007669"/>
    <property type="project" value="UniProtKB-SubCell"/>
</dbReference>
<feature type="domain" description="WRKY" evidence="7">
    <location>
        <begin position="84"/>
        <end position="121"/>
    </location>
</feature>
<evidence type="ECO:0000259" key="7">
    <source>
        <dbReference type="PROSITE" id="PS50811"/>
    </source>
</evidence>
<keyword evidence="9" id="KW-1185">Reference proteome</keyword>
<dbReference type="RefSeq" id="XP_073357188.1">
    <property type="nucleotide sequence ID" value="XM_073501087.1"/>
</dbReference>
<feature type="region of interest" description="Disordered" evidence="6">
    <location>
        <begin position="1"/>
        <end position="39"/>
    </location>
</feature>
<reference evidence="9" key="1">
    <citation type="journal article" date="2014" name="Science">
        <title>Ancient hybridizations among the ancestral genomes of bread wheat.</title>
        <authorList>
            <consortium name="International Wheat Genome Sequencing Consortium,"/>
            <person name="Marcussen T."/>
            <person name="Sandve S.R."/>
            <person name="Heier L."/>
            <person name="Spannagl M."/>
            <person name="Pfeifer M."/>
            <person name="Jakobsen K.S."/>
            <person name="Wulff B.B."/>
            <person name="Steuernagel B."/>
            <person name="Mayer K.F."/>
            <person name="Olsen O.A."/>
        </authorList>
    </citation>
    <scope>NUCLEOTIDE SEQUENCE [LARGE SCALE GENOMIC DNA]</scope>
    <source>
        <strain evidence="9">cv. AL8/78</strain>
    </source>
</reference>
<keyword evidence="5" id="KW-0539">Nucleus</keyword>
<reference evidence="8" key="5">
    <citation type="journal article" date="2021" name="G3 (Bethesda)">
        <title>Aegilops tauschii genome assembly Aet v5.0 features greater sequence contiguity and improved annotation.</title>
        <authorList>
            <person name="Wang L."/>
            <person name="Zhu T."/>
            <person name="Rodriguez J.C."/>
            <person name="Deal K.R."/>
            <person name="Dubcovsky J."/>
            <person name="McGuire P.E."/>
            <person name="Lux T."/>
            <person name="Spannagl M."/>
            <person name="Mayer K.F.X."/>
            <person name="Baldrich P."/>
            <person name="Meyers B.C."/>
            <person name="Huo N."/>
            <person name="Gu Y.Q."/>
            <person name="Zhou H."/>
            <person name="Devos K.M."/>
            <person name="Bennetzen J.L."/>
            <person name="Unver T."/>
            <person name="Budak H."/>
            <person name="Gulick P.J."/>
            <person name="Galiba G."/>
            <person name="Kalapos B."/>
            <person name="Nelson D.R."/>
            <person name="Li P."/>
            <person name="You F.M."/>
            <person name="Luo M.C."/>
            <person name="Dvorak J."/>
        </authorList>
    </citation>
    <scope>NUCLEOTIDE SEQUENCE [LARGE SCALE GENOMIC DNA]</scope>
    <source>
        <strain evidence="8">cv. AL8/78</strain>
    </source>
</reference>
<dbReference type="GO" id="GO:0003700">
    <property type="term" value="F:DNA-binding transcription factor activity"/>
    <property type="evidence" value="ECO:0007669"/>
    <property type="project" value="InterPro"/>
</dbReference>
<dbReference type="RefSeq" id="XP_020178071.1">
    <property type="nucleotide sequence ID" value="XM_020322482.4"/>
</dbReference>
<dbReference type="Gramene" id="AET6Gv20292900.7">
    <property type="protein sequence ID" value="AET6Gv20292900.7"/>
    <property type="gene ID" value="AET6Gv20292900"/>
</dbReference>
<evidence type="ECO:0000256" key="2">
    <source>
        <dbReference type="ARBA" id="ARBA00023015"/>
    </source>
</evidence>
<dbReference type="EnsemblPlants" id="AET6Gv20292900.7">
    <property type="protein sequence ID" value="AET6Gv20292900.7"/>
    <property type="gene ID" value="AET6Gv20292900"/>
</dbReference>
<dbReference type="KEGG" id="ats:109763634"/>
<dbReference type="InterPro" id="IPR003657">
    <property type="entry name" value="WRKY_dom"/>
</dbReference>
<dbReference type="EnsemblPlants" id="AET6Gv20292900.10">
    <property type="protein sequence ID" value="AET6Gv20292900.10"/>
    <property type="gene ID" value="AET6Gv20292900"/>
</dbReference>